<dbReference type="Pfam" id="PF09803">
    <property type="entry name" value="Pet100"/>
    <property type="match status" value="1"/>
</dbReference>
<dbReference type="InterPro" id="IPR024679">
    <property type="entry name" value="Ipi1_N"/>
</dbReference>
<proteinExistence type="inferred from homology"/>
<accession>A0A1B0DHD1</accession>
<comment type="subcellular location">
    <subcellularLocation>
        <location evidence="1">Membrane</location>
        <topology evidence="1">Single-pass membrane protein</topology>
    </subcellularLocation>
    <subcellularLocation>
        <location evidence="2">Mitochondrion membrane</location>
    </subcellularLocation>
</comment>
<evidence type="ECO:0000256" key="1">
    <source>
        <dbReference type="ARBA" id="ARBA00004167"/>
    </source>
</evidence>
<evidence type="ECO:0000256" key="6">
    <source>
        <dbReference type="ARBA" id="ARBA00023128"/>
    </source>
</evidence>
<dbReference type="InterPro" id="IPR018625">
    <property type="entry name" value="Pet100"/>
</dbReference>
<dbReference type="AlphaFoldDB" id="A0A1B0DHD1"/>
<dbReference type="SUPFAM" id="SSF48371">
    <property type="entry name" value="ARM repeat"/>
    <property type="match status" value="1"/>
</dbReference>
<dbReference type="Gene3D" id="1.25.10.10">
    <property type="entry name" value="Leucine-rich Repeat Variant"/>
    <property type="match status" value="1"/>
</dbReference>
<dbReference type="GO" id="GO:0033617">
    <property type="term" value="P:mitochondrial respiratory chain complex IV assembly"/>
    <property type="evidence" value="ECO:0007669"/>
    <property type="project" value="InterPro"/>
</dbReference>
<protein>
    <recommendedName>
        <fullName evidence="9">Pre-rRNA-processing protein Ipi1 N-terminal domain-containing protein</fullName>
    </recommendedName>
</protein>
<evidence type="ECO:0000256" key="3">
    <source>
        <dbReference type="ARBA" id="ARBA00022692"/>
    </source>
</evidence>
<keyword evidence="4" id="KW-0809">Transit peptide</keyword>
<name>A0A1B0DHD1_PHLPP</name>
<dbReference type="VEuPathDB" id="VectorBase:PPAI007565"/>
<comment type="similarity">
    <text evidence="8">Belongs to the PET100 family.</text>
</comment>
<dbReference type="EnsemblMetazoa" id="PPAI007565-RA">
    <property type="protein sequence ID" value="PPAI007565-PA"/>
    <property type="gene ID" value="PPAI007565"/>
</dbReference>
<dbReference type="GO" id="GO:0005743">
    <property type="term" value="C:mitochondrial inner membrane"/>
    <property type="evidence" value="ECO:0007669"/>
    <property type="project" value="TreeGrafter"/>
</dbReference>
<dbReference type="EMBL" id="AJVK01060947">
    <property type="status" value="NOT_ANNOTATED_CDS"/>
    <property type="molecule type" value="Genomic_DNA"/>
</dbReference>
<reference evidence="10" key="1">
    <citation type="submission" date="2022-08" db="UniProtKB">
        <authorList>
            <consortium name="EnsemblMetazoa"/>
        </authorList>
    </citation>
    <scope>IDENTIFICATION</scope>
    <source>
        <strain evidence="10">Israel</strain>
    </source>
</reference>
<dbReference type="PANTHER" id="PTHR33968">
    <property type="entry name" value="PROTEIN PET100 HOMOLOG, MITOCHONDRIAL"/>
    <property type="match status" value="1"/>
</dbReference>
<dbReference type="GO" id="GO:0051082">
    <property type="term" value="F:unfolded protein binding"/>
    <property type="evidence" value="ECO:0007669"/>
    <property type="project" value="TreeGrafter"/>
</dbReference>
<dbReference type="PANTHER" id="PTHR33968:SF1">
    <property type="entry name" value="PROTEIN PET100 HOMOLOG, MITOCHONDRIAL"/>
    <property type="match status" value="1"/>
</dbReference>
<dbReference type="VEuPathDB" id="VectorBase:PPAPM1_001036"/>
<evidence type="ECO:0000313" key="10">
    <source>
        <dbReference type="EnsemblMetazoa" id="PPAI007565-PA"/>
    </source>
</evidence>
<keyword evidence="3" id="KW-0812">Transmembrane</keyword>
<evidence type="ECO:0000256" key="4">
    <source>
        <dbReference type="ARBA" id="ARBA00022946"/>
    </source>
</evidence>
<dbReference type="VEuPathDB" id="VectorBase:PPAPM1_003608"/>
<dbReference type="InterPro" id="IPR011989">
    <property type="entry name" value="ARM-like"/>
</dbReference>
<keyword evidence="5" id="KW-1133">Transmembrane helix</keyword>
<evidence type="ECO:0000256" key="2">
    <source>
        <dbReference type="ARBA" id="ARBA00004325"/>
    </source>
</evidence>
<organism evidence="10 11">
    <name type="scientific">Phlebotomus papatasi</name>
    <name type="common">Sandfly</name>
    <dbReference type="NCBI Taxonomy" id="29031"/>
    <lineage>
        <taxon>Eukaryota</taxon>
        <taxon>Metazoa</taxon>
        <taxon>Ecdysozoa</taxon>
        <taxon>Arthropoda</taxon>
        <taxon>Hexapoda</taxon>
        <taxon>Insecta</taxon>
        <taxon>Pterygota</taxon>
        <taxon>Neoptera</taxon>
        <taxon>Endopterygota</taxon>
        <taxon>Diptera</taxon>
        <taxon>Nematocera</taxon>
        <taxon>Psychodoidea</taxon>
        <taxon>Psychodidae</taxon>
        <taxon>Phlebotomus</taxon>
        <taxon>Phlebotomus</taxon>
    </lineage>
</organism>
<evidence type="ECO:0000256" key="5">
    <source>
        <dbReference type="ARBA" id="ARBA00022989"/>
    </source>
</evidence>
<dbReference type="Pfam" id="PF12333">
    <property type="entry name" value="Ipi1_N"/>
    <property type="match status" value="1"/>
</dbReference>
<dbReference type="Proteomes" id="UP000092462">
    <property type="component" value="Unassembled WGS sequence"/>
</dbReference>
<dbReference type="InterPro" id="IPR016024">
    <property type="entry name" value="ARM-type_fold"/>
</dbReference>
<evidence type="ECO:0000313" key="11">
    <source>
        <dbReference type="Proteomes" id="UP000092462"/>
    </source>
</evidence>
<evidence type="ECO:0000256" key="7">
    <source>
        <dbReference type="ARBA" id="ARBA00023136"/>
    </source>
</evidence>
<feature type="domain" description="Pre-rRNA-processing protein Ipi1 N-terminal" evidence="9">
    <location>
        <begin position="176"/>
        <end position="271"/>
    </location>
</feature>
<evidence type="ECO:0000259" key="9">
    <source>
        <dbReference type="Pfam" id="PF12333"/>
    </source>
</evidence>
<evidence type="ECO:0000256" key="8">
    <source>
        <dbReference type="ARBA" id="ARBA00038077"/>
    </source>
</evidence>
<sequence length="394" mass="45337">MWGLQIQNMGGWQLEVAKMAMYITFPVALFHYFNQPEYFEKWVTDMKRELYPPEDTSQNEEFRKAIRSVRVAKEKEILTPVSLNCSRIRIFFTLKSVFVNIKDLLGKLRQNNSSIKQDSLKSLKEAISSSPGEFFPKHLGEVVQSTGQLCLDVDRDVRRESFRCLQTLLGSIDITLMEPFFDMLSSYLRCAMTHLQNSIQEDSLLLLDVLLQHIPNLVAKESDRIFGNFLDMVSKLRSESKPGRTLSLNLGKKITAVKWRIRVLERLLKLLQAVNASVWIADTETAVKSIEFNDNGTFYCPIIKTPQKLWFEEISGMFIQEMSSLKQKNATKSADFSESRKVVYYVEQMVPLLVETWMEIRPQNFEEAEGSLGQEAASTISLIAGILDELWKMI</sequence>
<keyword evidence="11" id="KW-1185">Reference proteome</keyword>
<keyword evidence="6" id="KW-0496">Mitochondrion</keyword>
<keyword evidence="7" id="KW-0472">Membrane</keyword>